<dbReference type="Proteomes" id="UP001364156">
    <property type="component" value="Chromosome"/>
</dbReference>
<accession>A0ABZ2HPY5</accession>
<keyword evidence="3" id="KW-1185">Reference proteome</keyword>
<sequence>MRGVEAPMPANTSEKFHGPHRERMRWRSMTGNFDEPVKNLKMRVLDAETYEPRTERRKEKNMDIENYVPNFDELMDRRLYPNRRFCVRNICPGWNYFPSGVKSYIGRQFRQRVEDGVYPDIISIGTYYHRGSEEYVKLAR</sequence>
<evidence type="ECO:0000313" key="3">
    <source>
        <dbReference type="Proteomes" id="UP001364156"/>
    </source>
</evidence>
<proteinExistence type="predicted"/>
<evidence type="ECO:0000256" key="1">
    <source>
        <dbReference type="SAM" id="MobiDB-lite"/>
    </source>
</evidence>
<name>A0ABZ2HPY5_9RHOB</name>
<evidence type="ECO:0000313" key="2">
    <source>
        <dbReference type="EMBL" id="WWR47688.1"/>
    </source>
</evidence>
<feature type="region of interest" description="Disordered" evidence="1">
    <location>
        <begin position="1"/>
        <end position="21"/>
    </location>
</feature>
<gene>
    <name evidence="2" type="ORF">RZ517_05825</name>
</gene>
<dbReference type="RefSeq" id="WP_338550521.1">
    <property type="nucleotide sequence ID" value="NZ_CP146069.1"/>
</dbReference>
<protein>
    <submittedName>
        <fullName evidence="2">Uncharacterized protein</fullName>
    </submittedName>
</protein>
<organism evidence="2 3">
    <name type="scientific">Roseovarius phycicola</name>
    <dbReference type="NCBI Taxonomy" id="3080976"/>
    <lineage>
        <taxon>Bacteria</taxon>
        <taxon>Pseudomonadati</taxon>
        <taxon>Pseudomonadota</taxon>
        <taxon>Alphaproteobacteria</taxon>
        <taxon>Rhodobacterales</taxon>
        <taxon>Roseobacteraceae</taxon>
        <taxon>Roseovarius</taxon>
    </lineage>
</organism>
<dbReference type="EMBL" id="CP146069">
    <property type="protein sequence ID" value="WWR47688.1"/>
    <property type="molecule type" value="Genomic_DNA"/>
</dbReference>
<reference evidence="2 3" key="1">
    <citation type="submission" date="2023-10" db="EMBL/GenBank/DDBJ databases">
        <title>Roseovarius strain S88 nov., isolated from a marine algae.</title>
        <authorList>
            <person name="Lee M.W."/>
            <person name="Lee J.K."/>
            <person name="Kim J.M."/>
            <person name="Choi D.G."/>
            <person name="Baek J.H."/>
            <person name="Bayburt H."/>
            <person name="Jung J.J."/>
            <person name="Han D.M."/>
            <person name="Jeon C.O."/>
        </authorList>
    </citation>
    <scope>NUCLEOTIDE SEQUENCE [LARGE SCALE GENOMIC DNA]</scope>
    <source>
        <strain evidence="2 3">S88</strain>
    </source>
</reference>